<protein>
    <submittedName>
        <fullName evidence="6">Trypsin-like serine protease</fullName>
    </submittedName>
</protein>
<dbReference type="InterPro" id="IPR036034">
    <property type="entry name" value="PDZ_sf"/>
</dbReference>
<accession>A0A847VD88</accession>
<dbReference type="InterPro" id="IPR051201">
    <property type="entry name" value="Chloro_Bact_Ser_Proteases"/>
</dbReference>
<feature type="domain" description="PDZ" evidence="5">
    <location>
        <begin position="299"/>
        <end position="378"/>
    </location>
</feature>
<gene>
    <name evidence="6" type="ORF">GX888_01670</name>
</gene>
<dbReference type="PRINTS" id="PR00834">
    <property type="entry name" value="PROTEASES2C"/>
</dbReference>
<keyword evidence="4" id="KW-1133">Transmembrane helix</keyword>
<dbReference type="GO" id="GO:0004252">
    <property type="term" value="F:serine-type endopeptidase activity"/>
    <property type="evidence" value="ECO:0007669"/>
    <property type="project" value="InterPro"/>
</dbReference>
<evidence type="ECO:0000256" key="2">
    <source>
        <dbReference type="ARBA" id="ARBA00022670"/>
    </source>
</evidence>
<keyword evidence="4" id="KW-0472">Membrane</keyword>
<dbReference type="SUPFAM" id="SSF50156">
    <property type="entry name" value="PDZ domain-like"/>
    <property type="match status" value="1"/>
</dbReference>
<dbReference type="Pfam" id="PF13365">
    <property type="entry name" value="Trypsin_2"/>
    <property type="match status" value="1"/>
</dbReference>
<keyword evidence="2 6" id="KW-0645">Protease</keyword>
<evidence type="ECO:0000256" key="1">
    <source>
        <dbReference type="ARBA" id="ARBA00010541"/>
    </source>
</evidence>
<dbReference type="AlphaFoldDB" id="A0A847VD88"/>
<keyword evidence="3" id="KW-0378">Hydrolase</keyword>
<dbReference type="InterPro" id="IPR043504">
    <property type="entry name" value="Peptidase_S1_PA_chymotrypsin"/>
</dbReference>
<reference evidence="6 7" key="1">
    <citation type="journal article" date="2020" name="Biotechnol. Biofuels">
        <title>New insights from the biogas microbiome by comprehensive genome-resolved metagenomics of nearly 1600 species originating from multiple anaerobic digesters.</title>
        <authorList>
            <person name="Campanaro S."/>
            <person name="Treu L."/>
            <person name="Rodriguez-R L.M."/>
            <person name="Kovalovszki A."/>
            <person name="Ziels R.M."/>
            <person name="Maus I."/>
            <person name="Zhu X."/>
            <person name="Kougias P.G."/>
            <person name="Basile A."/>
            <person name="Luo G."/>
            <person name="Schluter A."/>
            <person name="Konstantinidis K.T."/>
            <person name="Angelidaki I."/>
        </authorList>
    </citation>
    <scope>NUCLEOTIDE SEQUENCE [LARGE SCALE GENOMIC DNA]</scope>
    <source>
        <strain evidence="6">AS19jrsBPTG_9</strain>
    </source>
</reference>
<comment type="caution">
    <text evidence="6">The sequence shown here is derived from an EMBL/GenBank/DDBJ whole genome shotgun (WGS) entry which is preliminary data.</text>
</comment>
<organism evidence="6 7">
    <name type="scientific">Candidatus Dojkabacteria bacterium</name>
    <dbReference type="NCBI Taxonomy" id="2099670"/>
    <lineage>
        <taxon>Bacteria</taxon>
        <taxon>Candidatus Dojkabacteria</taxon>
    </lineage>
</organism>
<dbReference type="SUPFAM" id="SSF50494">
    <property type="entry name" value="Trypsin-like serine proteases"/>
    <property type="match status" value="1"/>
</dbReference>
<evidence type="ECO:0000313" key="6">
    <source>
        <dbReference type="EMBL" id="NLZ24440.1"/>
    </source>
</evidence>
<keyword evidence="4" id="KW-0812">Transmembrane</keyword>
<dbReference type="Gene3D" id="2.40.10.10">
    <property type="entry name" value="Trypsin-like serine proteases"/>
    <property type="match status" value="2"/>
</dbReference>
<dbReference type="EMBL" id="JAAZIL010000044">
    <property type="protein sequence ID" value="NLZ24440.1"/>
    <property type="molecule type" value="Genomic_DNA"/>
</dbReference>
<dbReference type="InterPro" id="IPR001940">
    <property type="entry name" value="Peptidase_S1C"/>
</dbReference>
<dbReference type="SMART" id="SM00228">
    <property type="entry name" value="PDZ"/>
    <property type="match status" value="1"/>
</dbReference>
<proteinExistence type="inferred from homology"/>
<dbReference type="PANTHER" id="PTHR43343:SF3">
    <property type="entry name" value="PROTEASE DO-LIKE 8, CHLOROPLASTIC"/>
    <property type="match status" value="1"/>
</dbReference>
<evidence type="ECO:0000259" key="5">
    <source>
        <dbReference type="SMART" id="SM00228"/>
    </source>
</evidence>
<evidence type="ECO:0000256" key="4">
    <source>
        <dbReference type="SAM" id="Phobius"/>
    </source>
</evidence>
<feature type="transmembrane region" description="Helical" evidence="4">
    <location>
        <begin position="31"/>
        <end position="57"/>
    </location>
</feature>
<dbReference type="PANTHER" id="PTHR43343">
    <property type="entry name" value="PEPTIDASE S12"/>
    <property type="match status" value="1"/>
</dbReference>
<dbReference type="Pfam" id="PF13180">
    <property type="entry name" value="PDZ_2"/>
    <property type="match status" value="1"/>
</dbReference>
<dbReference type="Proteomes" id="UP000564033">
    <property type="component" value="Unassembled WGS sequence"/>
</dbReference>
<evidence type="ECO:0000313" key="7">
    <source>
        <dbReference type="Proteomes" id="UP000564033"/>
    </source>
</evidence>
<dbReference type="InterPro" id="IPR001478">
    <property type="entry name" value="PDZ"/>
</dbReference>
<sequence length="391" mass="42537">MKKEEKKVEEEKKEKVIDVKSGLEKYKHLKIFGITLIIVAFFLALLLSLVVILRYMYSFNSESTPESQEDKQVVLNVTEEENAIINVVKNSSSSVVSIAVSQLKLKSGEGIVDEVSNIGTGFVVDTNGIIITNQHVVSDTSVTYKIITNEGREYEIVEILRDDINDLAILKVDATSLDAIELGDSDNLLVGQTVIAIGTPLGEYAGSVTTGIISGLNRSVRTSSGWFGSTTKVYEDAIQTDAAVNPGNSGGPLISTEGKVIGINFATTSTADNISFALPINRVKQRLEEYRTYGKFIRPYIGISYRMISEFEAIYYEDVVAGALIVSVDSSGPAAKAGISREDIIVKVEGEEVGQSLAYIIQSFKVGQEIEIELWRAGKTRTVNVVLGEGD</sequence>
<dbReference type="GO" id="GO:0006508">
    <property type="term" value="P:proteolysis"/>
    <property type="evidence" value="ECO:0007669"/>
    <property type="project" value="UniProtKB-KW"/>
</dbReference>
<name>A0A847VD88_9BACT</name>
<evidence type="ECO:0000256" key="3">
    <source>
        <dbReference type="ARBA" id="ARBA00022801"/>
    </source>
</evidence>
<dbReference type="InterPro" id="IPR009003">
    <property type="entry name" value="Peptidase_S1_PA"/>
</dbReference>
<comment type="similarity">
    <text evidence="1">Belongs to the peptidase S1C family.</text>
</comment>
<dbReference type="Gene3D" id="2.30.42.10">
    <property type="match status" value="1"/>
</dbReference>